<keyword evidence="4 9" id="KW-0812">Transmembrane</keyword>
<dbReference type="CDD" id="cd07346">
    <property type="entry name" value="ABC_6TM_exporters"/>
    <property type="match status" value="1"/>
</dbReference>
<feature type="domain" description="ABC transporter" evidence="10">
    <location>
        <begin position="351"/>
        <end position="588"/>
    </location>
</feature>
<dbReference type="EMBL" id="PPED02000003">
    <property type="protein sequence ID" value="PWN69148.1"/>
    <property type="molecule type" value="Genomic_DNA"/>
</dbReference>
<keyword evidence="3" id="KW-1003">Cell membrane</keyword>
<evidence type="ECO:0000313" key="13">
    <source>
        <dbReference type="Proteomes" id="UP000236594"/>
    </source>
</evidence>
<dbReference type="SUPFAM" id="SSF90123">
    <property type="entry name" value="ABC transporter transmembrane region"/>
    <property type="match status" value="1"/>
</dbReference>
<dbReference type="Gene3D" id="1.20.1560.10">
    <property type="entry name" value="ABC transporter type 1, transmembrane domain"/>
    <property type="match status" value="1"/>
</dbReference>
<evidence type="ECO:0000256" key="7">
    <source>
        <dbReference type="ARBA" id="ARBA00022989"/>
    </source>
</evidence>
<organism evidence="12 13">
    <name type="scientific">Chryseobacterium phosphatilyticum</name>
    <dbReference type="NCBI Taxonomy" id="475075"/>
    <lineage>
        <taxon>Bacteria</taxon>
        <taxon>Pseudomonadati</taxon>
        <taxon>Bacteroidota</taxon>
        <taxon>Flavobacteriia</taxon>
        <taxon>Flavobacteriales</taxon>
        <taxon>Weeksellaceae</taxon>
        <taxon>Chryseobacterium group</taxon>
        <taxon>Chryseobacterium</taxon>
    </lineage>
</organism>
<feature type="transmembrane region" description="Helical" evidence="9">
    <location>
        <begin position="176"/>
        <end position="194"/>
    </location>
</feature>
<evidence type="ECO:0000256" key="9">
    <source>
        <dbReference type="SAM" id="Phobius"/>
    </source>
</evidence>
<dbReference type="AlphaFoldDB" id="A0A316XCV1"/>
<evidence type="ECO:0000256" key="4">
    <source>
        <dbReference type="ARBA" id="ARBA00022692"/>
    </source>
</evidence>
<evidence type="ECO:0000259" key="10">
    <source>
        <dbReference type="PROSITE" id="PS50893"/>
    </source>
</evidence>
<dbReference type="GO" id="GO:0005524">
    <property type="term" value="F:ATP binding"/>
    <property type="evidence" value="ECO:0007669"/>
    <property type="project" value="UniProtKB-KW"/>
</dbReference>
<name>A0A316XCV1_9FLAO</name>
<keyword evidence="6 12" id="KW-0067">ATP-binding</keyword>
<dbReference type="InterPro" id="IPR036640">
    <property type="entry name" value="ABC1_TM_sf"/>
</dbReference>
<dbReference type="Gene3D" id="3.40.50.300">
    <property type="entry name" value="P-loop containing nucleotide triphosphate hydrolases"/>
    <property type="match status" value="1"/>
</dbReference>
<dbReference type="PANTHER" id="PTHR24221:SF654">
    <property type="entry name" value="ATP-BINDING CASSETTE SUB-FAMILY B MEMBER 6"/>
    <property type="match status" value="1"/>
</dbReference>
<dbReference type="InterPro" id="IPR003439">
    <property type="entry name" value="ABC_transporter-like_ATP-bd"/>
</dbReference>
<dbReference type="Pfam" id="PF00005">
    <property type="entry name" value="ABC_tran"/>
    <property type="match status" value="1"/>
</dbReference>
<keyword evidence="7 9" id="KW-1133">Transmembrane helix</keyword>
<comment type="subcellular location">
    <subcellularLocation>
        <location evidence="1">Cell membrane</location>
        <topology evidence="1">Multi-pass membrane protein</topology>
    </subcellularLocation>
</comment>
<dbReference type="PROSITE" id="PS50929">
    <property type="entry name" value="ABC_TM1F"/>
    <property type="match status" value="1"/>
</dbReference>
<protein>
    <submittedName>
        <fullName evidence="12">ABC transporter ATP-binding protein</fullName>
    </submittedName>
</protein>
<evidence type="ECO:0000256" key="1">
    <source>
        <dbReference type="ARBA" id="ARBA00004651"/>
    </source>
</evidence>
<feature type="transmembrane region" description="Helical" evidence="9">
    <location>
        <begin position="147"/>
        <end position="170"/>
    </location>
</feature>
<evidence type="ECO:0000256" key="3">
    <source>
        <dbReference type="ARBA" id="ARBA00022475"/>
    </source>
</evidence>
<dbReference type="PROSITE" id="PS00211">
    <property type="entry name" value="ABC_TRANSPORTER_1"/>
    <property type="match status" value="1"/>
</dbReference>
<evidence type="ECO:0000256" key="5">
    <source>
        <dbReference type="ARBA" id="ARBA00022741"/>
    </source>
</evidence>
<dbReference type="FunFam" id="3.40.50.300:FF:000299">
    <property type="entry name" value="ABC transporter ATP-binding protein/permease"/>
    <property type="match status" value="1"/>
</dbReference>
<dbReference type="PROSITE" id="PS50893">
    <property type="entry name" value="ABC_TRANSPORTER_2"/>
    <property type="match status" value="1"/>
</dbReference>
<dbReference type="OrthoDB" id="9780296at2"/>
<evidence type="ECO:0000313" key="12">
    <source>
        <dbReference type="EMBL" id="PWN69148.1"/>
    </source>
</evidence>
<dbReference type="SMART" id="SM00382">
    <property type="entry name" value="AAA"/>
    <property type="match status" value="1"/>
</dbReference>
<feature type="domain" description="ABC transmembrane type-1" evidence="11">
    <location>
        <begin position="16"/>
        <end position="319"/>
    </location>
</feature>
<dbReference type="GO" id="GO:0034040">
    <property type="term" value="F:ATPase-coupled lipid transmembrane transporter activity"/>
    <property type="evidence" value="ECO:0007669"/>
    <property type="project" value="TreeGrafter"/>
</dbReference>
<dbReference type="Proteomes" id="UP000236594">
    <property type="component" value="Unassembled WGS sequence"/>
</dbReference>
<dbReference type="InterPro" id="IPR003593">
    <property type="entry name" value="AAA+_ATPase"/>
</dbReference>
<dbReference type="InterPro" id="IPR027417">
    <property type="entry name" value="P-loop_NTPase"/>
</dbReference>
<comment type="caution">
    <text evidence="12">The sequence shown here is derived from an EMBL/GenBank/DDBJ whole genome shotgun (WGS) entry which is preliminary data.</text>
</comment>
<sequence>MKILFKYLKPYQWLILISLFLATINQVFSLFAPAITGNILDQLVTHPNFFDKEKLLPRNLNEYLYGSPVYHGAFYFLGLLIGTAMVSRIAKAFQDYVVSVITQKFGAKIFTDGLKHSMALPYQEFEDQRSGETLSILTKVREDTVKFITNFINIFFGILVSIIFVSVYAIRLHWSIMPVYICGIFFIAIVTNLLSKRIKVIQKNIVTETTALAGSTTESLRNIEIVKSLGLTNQEVIRLNNNTYKILGLELRKVKSIRSLSFIQGTMVNFLQQMITLTLLYLIFKNIVTPGQYLSLMFYGFFIFGPMQEIGNIIISYREAEASLQNFDRLMKKEVEEKPLHPKQIGAIEELEFKHVSFKHQSAQYKALNNISFDLKNGETIAFVGPSGSGKSTLVKLLVGLYRPQEGNIFYNGINGKEFDFDELRNQIGFVTQDTQLFAGTIKENLLFVNPAATEEELAIALQKSSCTALLERAEKGIETVIGEGGLKLSGGEKQRIAIARALLRKPHLLIFDEATSALDSITEEEITTTIKDISKEREQITVLIAHRLSTIMHADKIYVLERGQVIETGSHNNLIAEKGLYYAMWRQQIGERKTLTPQA</sequence>
<keyword evidence="8 9" id="KW-0472">Membrane</keyword>
<reference evidence="12 13" key="1">
    <citation type="submission" date="2018-04" db="EMBL/GenBank/DDBJ databases">
        <title>Draft Genome Sequence of Phosphate-Solubilizing Chryseobacterium sp. ISE14 that is a Biocontrol and Plant Growth-Promoting Rhizobacterium Isolated from Cucumber.</title>
        <authorList>
            <person name="Jeong J.-J."/>
            <person name="Sang M.K."/>
            <person name="Choi I.-G."/>
            <person name="Kim K.D."/>
        </authorList>
    </citation>
    <scope>NUCLEOTIDE SEQUENCE [LARGE SCALE GENOMIC DNA]</scope>
    <source>
        <strain evidence="12 13">ISE14</strain>
    </source>
</reference>
<keyword evidence="2" id="KW-0813">Transport</keyword>
<dbReference type="PANTHER" id="PTHR24221">
    <property type="entry name" value="ATP-BINDING CASSETTE SUB-FAMILY B"/>
    <property type="match status" value="1"/>
</dbReference>
<dbReference type="Pfam" id="PF00664">
    <property type="entry name" value="ABC_membrane"/>
    <property type="match status" value="1"/>
</dbReference>
<dbReference type="SUPFAM" id="SSF52540">
    <property type="entry name" value="P-loop containing nucleoside triphosphate hydrolases"/>
    <property type="match status" value="1"/>
</dbReference>
<dbReference type="InterPro" id="IPR039421">
    <property type="entry name" value="Type_1_exporter"/>
</dbReference>
<dbReference type="GO" id="GO:0005886">
    <property type="term" value="C:plasma membrane"/>
    <property type="evidence" value="ECO:0007669"/>
    <property type="project" value="UniProtKB-SubCell"/>
</dbReference>
<keyword evidence="13" id="KW-1185">Reference proteome</keyword>
<dbReference type="RefSeq" id="WP_109712808.1">
    <property type="nucleotide sequence ID" value="NZ_PPED02000003.1"/>
</dbReference>
<accession>A0A316XCV1</accession>
<keyword evidence="5" id="KW-0547">Nucleotide-binding</keyword>
<evidence type="ECO:0000256" key="2">
    <source>
        <dbReference type="ARBA" id="ARBA00022448"/>
    </source>
</evidence>
<proteinExistence type="predicted"/>
<dbReference type="InterPro" id="IPR011527">
    <property type="entry name" value="ABC1_TM_dom"/>
</dbReference>
<dbReference type="GO" id="GO:0016887">
    <property type="term" value="F:ATP hydrolysis activity"/>
    <property type="evidence" value="ECO:0007669"/>
    <property type="project" value="InterPro"/>
</dbReference>
<evidence type="ECO:0000259" key="11">
    <source>
        <dbReference type="PROSITE" id="PS50929"/>
    </source>
</evidence>
<gene>
    <name evidence="12" type="ORF">C1631_013880</name>
</gene>
<feature type="transmembrane region" description="Helical" evidence="9">
    <location>
        <begin position="69"/>
        <end position="86"/>
    </location>
</feature>
<evidence type="ECO:0000256" key="8">
    <source>
        <dbReference type="ARBA" id="ARBA00023136"/>
    </source>
</evidence>
<evidence type="ECO:0000256" key="6">
    <source>
        <dbReference type="ARBA" id="ARBA00022840"/>
    </source>
</evidence>
<dbReference type="GO" id="GO:0140359">
    <property type="term" value="F:ABC-type transporter activity"/>
    <property type="evidence" value="ECO:0007669"/>
    <property type="project" value="InterPro"/>
</dbReference>
<dbReference type="InterPro" id="IPR017871">
    <property type="entry name" value="ABC_transporter-like_CS"/>
</dbReference>